<dbReference type="Pfam" id="PF08206">
    <property type="entry name" value="OB_RNB"/>
    <property type="match status" value="1"/>
</dbReference>
<dbReference type="GO" id="GO:0008859">
    <property type="term" value="F:exoribonuclease II activity"/>
    <property type="evidence" value="ECO:0007669"/>
    <property type="project" value="UniProtKB-UniRule"/>
</dbReference>
<dbReference type="Pfam" id="PF17876">
    <property type="entry name" value="CSD2"/>
    <property type="match status" value="1"/>
</dbReference>
<evidence type="ECO:0000313" key="10">
    <source>
        <dbReference type="EMBL" id="ABV33310.1"/>
    </source>
</evidence>
<dbReference type="InterPro" id="IPR003029">
    <property type="entry name" value="S1_domain"/>
</dbReference>
<keyword evidence="5 8" id="KW-0378">Hydrolase</keyword>
<dbReference type="EMBL" id="CP000812">
    <property type="protein sequence ID" value="ABV33310.1"/>
    <property type="molecule type" value="Genomic_DNA"/>
</dbReference>
<name>A8F576_PSELT</name>
<dbReference type="NCBIfam" id="TIGR00358">
    <property type="entry name" value="3_prime_RNase"/>
    <property type="match status" value="1"/>
</dbReference>
<proteinExistence type="inferred from homology"/>
<dbReference type="PANTHER" id="PTHR23355">
    <property type="entry name" value="RIBONUCLEASE"/>
    <property type="match status" value="1"/>
</dbReference>
<dbReference type="Pfam" id="PF00773">
    <property type="entry name" value="RNB"/>
    <property type="match status" value="1"/>
</dbReference>
<keyword evidence="7 8" id="KW-0694">RNA-binding</keyword>
<sequence length="716" mass="81902">MSQFSSDFKEKIISALSDGKKLTLKEICKTLQIKDRVKKKELRKVIKLLLGEGEIFRDNRGRYTKIGEDFVLGTIEFTRRGNMAFVSSENGKEVAIFVENSAGAIHGDKVLVEITGKWRHLPLGRIVKIVERTRDKIVGVFQLKRSFGFVIPDDSKIIYDFYVPIEKIDGAKPGQKVIAKITRWPSRGRNPEAEIVSVLGDIKDPKTDIPSIMAKYGLDENFPEDVMKEIKRLPETVNEDEMKDRKDFRNTLVFTIDGENAKDFDDAVSIKKISKDKFLLSVHIADVSHYVQEGSAIDREAFHRGTSVYLLDKVVPMLPFKLSNNLCSLVEGKDRLTFTVQMVIDREGNTVDYEISPSVIRSKKRLTYTLVNQYFSGDESAKKKLGKRICSSLNRMLELSEILREYRRRRGAILDIEGGEVDIIIDEKGRTVDILPRRRGPAEVLIEEFMIKANETVAEVFHNAGLPFVYRVHEEPDPEFLIQLKEYVEALGLKVKFPKQIHPGVLQQLLEAVKDHPLRSSVEKLLVRSMKRAIYSALNVGHFGLASFAYTHFTSPIRRYPDLVVHRLLKLYLSQGGRFTPKQIEFYSQHLPRIAEHCSKRERLADEAEWDLLAMKKVEYISRYMGKVFNAVITNVTRFGLFVEIPEKLISGLIHISTLNDYFIYDEKKNILIGERSGKVFKIGDLIKAKVVNANKISGEIDFELVEEKENAVEKN</sequence>
<dbReference type="Proteomes" id="UP000002016">
    <property type="component" value="Chromosome"/>
</dbReference>
<dbReference type="PROSITE" id="PS50126">
    <property type="entry name" value="S1"/>
    <property type="match status" value="1"/>
</dbReference>
<dbReference type="InterPro" id="IPR011805">
    <property type="entry name" value="RNase_R"/>
</dbReference>
<dbReference type="AlphaFoldDB" id="A8F576"/>
<dbReference type="GO" id="GO:0003723">
    <property type="term" value="F:RNA binding"/>
    <property type="evidence" value="ECO:0007669"/>
    <property type="project" value="UniProtKB-UniRule"/>
</dbReference>
<dbReference type="KEGG" id="tle:Tlet_0744"/>
<dbReference type="OrthoDB" id="9764149at2"/>
<dbReference type="InterPro" id="IPR011129">
    <property type="entry name" value="CSD"/>
</dbReference>
<dbReference type="InterPro" id="IPR004476">
    <property type="entry name" value="RNase_II/RNase_R"/>
</dbReference>
<evidence type="ECO:0000256" key="8">
    <source>
        <dbReference type="HAMAP-Rule" id="MF_01895"/>
    </source>
</evidence>
<dbReference type="NCBIfam" id="TIGR02063">
    <property type="entry name" value="RNase_R"/>
    <property type="match status" value="1"/>
</dbReference>
<dbReference type="SMART" id="SM00955">
    <property type="entry name" value="RNB"/>
    <property type="match status" value="1"/>
</dbReference>
<dbReference type="HOGENOM" id="CLU_002333_4_1_0"/>
<dbReference type="eggNOG" id="COG0557">
    <property type="taxonomic scope" value="Bacteria"/>
</dbReference>
<dbReference type="InterPro" id="IPR013223">
    <property type="entry name" value="RNase_B_OB_dom"/>
</dbReference>
<evidence type="ECO:0000259" key="9">
    <source>
        <dbReference type="PROSITE" id="PS50126"/>
    </source>
</evidence>
<protein>
    <recommendedName>
        <fullName evidence="8">Ribonuclease R</fullName>
        <shortName evidence="8">RNase R</shortName>
        <ecNumber evidence="8">3.1.13.1</ecNumber>
    </recommendedName>
</protein>
<dbReference type="InterPro" id="IPR022966">
    <property type="entry name" value="RNase_II/R_CS"/>
</dbReference>
<comment type="subcellular location">
    <subcellularLocation>
        <location evidence="2 8">Cytoplasm</location>
    </subcellularLocation>
</comment>
<comment type="function">
    <text evidence="8">3'-5' exoribonuclease that releases 5'-nucleoside monophosphates and is involved in maturation of structured RNAs.</text>
</comment>
<dbReference type="PANTHER" id="PTHR23355:SF9">
    <property type="entry name" value="DIS3-LIKE EXONUCLEASE 2"/>
    <property type="match status" value="1"/>
</dbReference>
<reference evidence="10 11" key="2">
    <citation type="journal article" date="2009" name="Proc. Natl. Acad. Sci. U.S.A.">
        <title>On the chimeric nature, thermophilic origin, and phylogenetic placement of the Thermotogales.</title>
        <authorList>
            <person name="Zhaxybayeva O."/>
            <person name="Swithers K.S."/>
            <person name="Lapierre P."/>
            <person name="Fournier G.P."/>
            <person name="Bickhart D.M."/>
            <person name="DeBoy R.T."/>
            <person name="Nelson K.E."/>
            <person name="Nesbo C.L."/>
            <person name="Doolittle W.F."/>
            <person name="Gogarten J.P."/>
            <person name="Noll K.M."/>
        </authorList>
    </citation>
    <scope>NUCLEOTIDE SEQUENCE [LARGE SCALE GENOMIC DNA]</scope>
    <source>
        <strain evidence="11">ATCC BAA-301 / DSM 14385 / NBRC 107922 / TMO</strain>
    </source>
</reference>
<dbReference type="SUPFAM" id="SSF50249">
    <property type="entry name" value="Nucleic acid-binding proteins"/>
    <property type="match status" value="3"/>
</dbReference>
<evidence type="ECO:0000313" key="11">
    <source>
        <dbReference type="Proteomes" id="UP000002016"/>
    </source>
</evidence>
<reference evidence="10 11" key="1">
    <citation type="submission" date="2007-08" db="EMBL/GenBank/DDBJ databases">
        <title>Complete sequence of Thermotoga lettingae TMO.</title>
        <authorList>
            <consortium name="US DOE Joint Genome Institute"/>
            <person name="Copeland A."/>
            <person name="Lucas S."/>
            <person name="Lapidus A."/>
            <person name="Barry K."/>
            <person name="Glavina del Rio T."/>
            <person name="Dalin E."/>
            <person name="Tice H."/>
            <person name="Pitluck S."/>
            <person name="Foster B."/>
            <person name="Bruce D."/>
            <person name="Schmutz J."/>
            <person name="Larimer F."/>
            <person name="Land M."/>
            <person name="Hauser L."/>
            <person name="Kyrpides N."/>
            <person name="Mikhailova N."/>
            <person name="Nelson K."/>
            <person name="Gogarten J.P."/>
            <person name="Noll K."/>
            <person name="Richardson P."/>
        </authorList>
    </citation>
    <scope>NUCLEOTIDE SEQUENCE [LARGE SCALE GENOMIC DNA]</scope>
    <source>
        <strain evidence="11">ATCC BAA-301 / DSM 14385 / NBRC 107922 / TMO</strain>
    </source>
</reference>
<comment type="similarity">
    <text evidence="8">Belongs to the RNR ribonuclease family. RNase R subfamily.</text>
</comment>
<dbReference type="InterPro" id="IPR012340">
    <property type="entry name" value="NA-bd_OB-fold"/>
</dbReference>
<dbReference type="HAMAP" id="MF_01895">
    <property type="entry name" value="RNase_R"/>
    <property type="match status" value="1"/>
</dbReference>
<dbReference type="SMART" id="SM00316">
    <property type="entry name" value="S1"/>
    <property type="match status" value="1"/>
</dbReference>
<dbReference type="EC" id="3.1.13.1" evidence="8"/>
<evidence type="ECO:0000256" key="6">
    <source>
        <dbReference type="ARBA" id="ARBA00022839"/>
    </source>
</evidence>
<dbReference type="Gene3D" id="2.40.50.140">
    <property type="entry name" value="Nucleic acid-binding proteins"/>
    <property type="match status" value="3"/>
</dbReference>
<dbReference type="SMART" id="SM00357">
    <property type="entry name" value="CSP"/>
    <property type="match status" value="1"/>
</dbReference>
<keyword evidence="4 8" id="KW-0540">Nuclease</keyword>
<dbReference type="RefSeq" id="WP_012002791.1">
    <property type="nucleotide sequence ID" value="NC_009828.1"/>
</dbReference>
<keyword evidence="3 8" id="KW-0963">Cytoplasm</keyword>
<evidence type="ECO:0000256" key="7">
    <source>
        <dbReference type="ARBA" id="ARBA00022884"/>
    </source>
</evidence>
<evidence type="ECO:0000256" key="2">
    <source>
        <dbReference type="ARBA" id="ARBA00004496"/>
    </source>
</evidence>
<evidence type="ECO:0000256" key="3">
    <source>
        <dbReference type="ARBA" id="ARBA00022490"/>
    </source>
</evidence>
<dbReference type="STRING" id="416591.Tlet_0744"/>
<feature type="domain" description="S1 motif" evidence="9">
    <location>
        <begin position="626"/>
        <end position="706"/>
    </location>
</feature>
<keyword evidence="6 8" id="KW-0269">Exonuclease</keyword>
<evidence type="ECO:0000256" key="4">
    <source>
        <dbReference type="ARBA" id="ARBA00022722"/>
    </source>
</evidence>
<gene>
    <name evidence="8" type="primary">rnr</name>
    <name evidence="10" type="ordered locus">Tlet_0744</name>
</gene>
<dbReference type="Pfam" id="PF00575">
    <property type="entry name" value="S1"/>
    <property type="match status" value="1"/>
</dbReference>
<accession>A8F576</accession>
<evidence type="ECO:0000256" key="1">
    <source>
        <dbReference type="ARBA" id="ARBA00001849"/>
    </source>
</evidence>
<dbReference type="InterPro" id="IPR001900">
    <property type="entry name" value="RNase_II/R"/>
</dbReference>
<dbReference type="CDD" id="cd04471">
    <property type="entry name" value="S1_RNase_R"/>
    <property type="match status" value="1"/>
</dbReference>
<evidence type="ECO:0000256" key="5">
    <source>
        <dbReference type="ARBA" id="ARBA00022801"/>
    </source>
</evidence>
<keyword evidence="11" id="KW-1185">Reference proteome</keyword>
<dbReference type="GO" id="GO:0005829">
    <property type="term" value="C:cytosol"/>
    <property type="evidence" value="ECO:0007669"/>
    <property type="project" value="TreeGrafter"/>
</dbReference>
<organism evidence="10 11">
    <name type="scientific">Pseudothermotoga lettingae (strain ATCC BAA-301 / DSM 14385 / NBRC 107922 / TMO)</name>
    <name type="common">Thermotoga lettingae</name>
    <dbReference type="NCBI Taxonomy" id="416591"/>
    <lineage>
        <taxon>Bacteria</taxon>
        <taxon>Thermotogati</taxon>
        <taxon>Thermotogota</taxon>
        <taxon>Thermotogae</taxon>
        <taxon>Thermotogales</taxon>
        <taxon>Thermotogaceae</taxon>
        <taxon>Pseudothermotoga</taxon>
    </lineage>
</organism>
<dbReference type="GO" id="GO:0006402">
    <property type="term" value="P:mRNA catabolic process"/>
    <property type="evidence" value="ECO:0007669"/>
    <property type="project" value="TreeGrafter"/>
</dbReference>
<comment type="catalytic activity">
    <reaction evidence="1 8">
        <text>Exonucleolytic cleavage in the 3'- to 5'-direction to yield nucleoside 5'-phosphates.</text>
        <dbReference type="EC" id="3.1.13.1"/>
    </reaction>
</comment>
<dbReference type="InterPro" id="IPR040476">
    <property type="entry name" value="CSD2"/>
</dbReference>
<dbReference type="InterPro" id="IPR050180">
    <property type="entry name" value="RNR_Ribonuclease"/>
</dbReference>
<dbReference type="PROSITE" id="PS01175">
    <property type="entry name" value="RIBONUCLEASE_II"/>
    <property type="match status" value="1"/>
</dbReference>